<keyword evidence="7 9" id="KW-1133">Transmembrane helix</keyword>
<dbReference type="GO" id="GO:0006865">
    <property type="term" value="P:amino acid transport"/>
    <property type="evidence" value="ECO:0007669"/>
    <property type="project" value="UniProtKB-KW"/>
</dbReference>
<keyword evidence="3" id="KW-0813">Transport</keyword>
<name>M1L588_9PROT</name>
<dbReference type="STRING" id="1208918.CDEE_0830"/>
<evidence type="ECO:0000256" key="6">
    <source>
        <dbReference type="ARBA" id="ARBA00022970"/>
    </source>
</evidence>
<feature type="transmembrane region" description="Helical" evidence="9">
    <location>
        <begin position="41"/>
        <end position="61"/>
    </location>
</feature>
<dbReference type="InterPro" id="IPR004754">
    <property type="entry name" value="Amino_acid_antiprt"/>
</dbReference>
<feature type="transmembrane region" description="Helical" evidence="9">
    <location>
        <begin position="421"/>
        <end position="439"/>
    </location>
</feature>
<evidence type="ECO:0000256" key="5">
    <source>
        <dbReference type="ARBA" id="ARBA00022692"/>
    </source>
</evidence>
<organism evidence="10 11">
    <name type="scientific">Candidatus Kinetoplastidibacterium crithidiae TCC036E</name>
    <dbReference type="NCBI Taxonomy" id="1208918"/>
    <lineage>
        <taxon>Bacteria</taxon>
        <taxon>Pseudomonadati</taxon>
        <taxon>Pseudomonadota</taxon>
        <taxon>Betaproteobacteria</taxon>
        <taxon>Candidatus Kinetoplastidibacterium</taxon>
    </lineage>
</organism>
<dbReference type="eggNOG" id="COG0531">
    <property type="taxonomic scope" value="Bacteria"/>
</dbReference>
<feature type="transmembrane region" description="Helical" evidence="9">
    <location>
        <begin position="333"/>
        <end position="356"/>
    </location>
</feature>
<dbReference type="GO" id="GO:0022857">
    <property type="term" value="F:transmembrane transporter activity"/>
    <property type="evidence" value="ECO:0007669"/>
    <property type="project" value="InterPro"/>
</dbReference>
<feature type="transmembrane region" description="Helical" evidence="9">
    <location>
        <begin position="398"/>
        <end position="415"/>
    </location>
</feature>
<dbReference type="Pfam" id="PF13520">
    <property type="entry name" value="AA_permease_2"/>
    <property type="match status" value="1"/>
</dbReference>
<dbReference type="InterPro" id="IPR050367">
    <property type="entry name" value="APC_superfamily"/>
</dbReference>
<dbReference type="HOGENOM" id="CLU_007946_1_2_4"/>
<evidence type="ECO:0000256" key="1">
    <source>
        <dbReference type="ARBA" id="ARBA00004651"/>
    </source>
</evidence>
<feature type="transmembrane region" description="Helical" evidence="9">
    <location>
        <begin position="281"/>
        <end position="312"/>
    </location>
</feature>
<feature type="transmembrane region" description="Helical" evidence="9">
    <location>
        <begin position="95"/>
        <end position="121"/>
    </location>
</feature>
<keyword evidence="6" id="KW-0029">Amino-acid transport</keyword>
<dbReference type="Proteomes" id="UP000011686">
    <property type="component" value="Chromosome"/>
</dbReference>
<accession>M1L588</accession>
<feature type="transmembrane region" description="Helical" evidence="9">
    <location>
        <begin position="157"/>
        <end position="177"/>
    </location>
</feature>
<dbReference type="PATRIC" id="fig|1208918.3.peg.503"/>
<keyword evidence="5 9" id="KW-0812">Transmembrane</keyword>
<feature type="transmembrane region" description="Helical" evidence="9">
    <location>
        <begin position="368"/>
        <end position="389"/>
    </location>
</feature>
<dbReference type="InterPro" id="IPR002293">
    <property type="entry name" value="AA/rel_permease1"/>
</dbReference>
<dbReference type="KEGG" id="kct:CDEE_0830"/>
<keyword evidence="8 9" id="KW-0472">Membrane</keyword>
<comment type="subcellular location">
    <subcellularLocation>
        <location evidence="1">Cell membrane</location>
        <topology evidence="1">Multi-pass membrane protein</topology>
    </subcellularLocation>
</comment>
<dbReference type="PIRSF" id="PIRSF006060">
    <property type="entry name" value="AA_transporter"/>
    <property type="match status" value="1"/>
</dbReference>
<dbReference type="EMBL" id="CP003804">
    <property type="protein sequence ID" value="AGF47803.1"/>
    <property type="molecule type" value="Genomic_DNA"/>
</dbReference>
<feature type="transmembrane region" description="Helical" evidence="9">
    <location>
        <begin position="201"/>
        <end position="221"/>
    </location>
</feature>
<dbReference type="NCBIfam" id="TIGR00905">
    <property type="entry name" value="2A0302"/>
    <property type="match status" value="1"/>
</dbReference>
<evidence type="ECO:0000256" key="9">
    <source>
        <dbReference type="SAM" id="Phobius"/>
    </source>
</evidence>
<feature type="transmembrane region" description="Helical" evidence="9">
    <location>
        <begin position="127"/>
        <end position="145"/>
    </location>
</feature>
<keyword evidence="11" id="KW-1185">Reference proteome</keyword>
<evidence type="ECO:0000256" key="2">
    <source>
        <dbReference type="ARBA" id="ARBA00008220"/>
    </source>
</evidence>
<reference evidence="10 11" key="1">
    <citation type="journal article" date="2013" name="Genome Biol. Evol.">
        <title>Genome evolution and phylogenomic analysis of candidatus kinetoplastibacterium, the betaproteobacterial endosymbionts of strigomonas and angomonas.</title>
        <authorList>
            <person name="Alves J.M."/>
            <person name="Serrano M.G."/>
            <person name="Maia da Silva F."/>
            <person name="Voegtly L.J."/>
            <person name="Matveyev A.V."/>
            <person name="Teixeira M.M."/>
            <person name="Camargo E.P."/>
            <person name="Buck G.A."/>
        </authorList>
    </citation>
    <scope>NUCLEOTIDE SEQUENCE [LARGE SCALE GENOMIC DNA]</scope>
    <source>
        <strain evidence="10 11">TCC036E</strain>
    </source>
</reference>
<evidence type="ECO:0000313" key="10">
    <source>
        <dbReference type="EMBL" id="AGF47803.1"/>
    </source>
</evidence>
<sequence length="478" mass="52071">MSESSTQKLSVMTLTAMVVGSMVGAGIFSLPQHFGQVTGPFGALIAWSISGFGMLMLAFVFQSLSCRKPDLDSGVHSYAQAGFGDYLGFSSAWGYWAGTCLGNVTYLIIINSTMGAVFPVLDDGTTIYAVLLSSIVLWAFHFLILRGIKEADYINNIVTISKIIPIIMFLVLVAVGFKPEIFMKNFWGGGEFSWSGIFEQIRGTMLVTVFVFLGIEGASVYSRYAKNRKDVGVATLFGFTSVLIILILITMLSYGVMDREELAGLRNPSMSGVLQAVVGDWGAVLIGFGLLIAVLGAYLSWSLLAAEVLYTAAAAGTMPKFLMIENKNKVPSAALWMTNITIQVFLIVTVLAQEAFVLARELTSSMNLIPYLLVAAYGFKLSFTGETYLSKDYKQRKFDFICGALATIFTTWLIYAGGLKYLLLSAVLYGPGTIFFILTKREQKTNKIFSTSELVLFAIAMIGAFIAIFNLVKGNIVI</sequence>
<protein>
    <submittedName>
        <fullName evidence="10">Arginine:ornithine antiporter</fullName>
    </submittedName>
</protein>
<feature type="transmembrane region" description="Helical" evidence="9">
    <location>
        <begin position="233"/>
        <end position="257"/>
    </location>
</feature>
<dbReference type="PANTHER" id="PTHR42770:SF4">
    <property type="entry name" value="ARGININE_ORNITHINE ANTIPORTER-RELATED"/>
    <property type="match status" value="1"/>
</dbReference>
<evidence type="ECO:0000256" key="8">
    <source>
        <dbReference type="ARBA" id="ARBA00023136"/>
    </source>
</evidence>
<evidence type="ECO:0000256" key="3">
    <source>
        <dbReference type="ARBA" id="ARBA00022448"/>
    </source>
</evidence>
<keyword evidence="4" id="KW-1003">Cell membrane</keyword>
<evidence type="ECO:0000313" key="11">
    <source>
        <dbReference type="Proteomes" id="UP000011686"/>
    </source>
</evidence>
<dbReference type="GO" id="GO:0005886">
    <property type="term" value="C:plasma membrane"/>
    <property type="evidence" value="ECO:0007669"/>
    <property type="project" value="UniProtKB-SubCell"/>
</dbReference>
<dbReference type="PANTHER" id="PTHR42770">
    <property type="entry name" value="AMINO ACID TRANSPORTER-RELATED"/>
    <property type="match status" value="1"/>
</dbReference>
<proteinExistence type="inferred from homology"/>
<comment type="similarity">
    <text evidence="2">Belongs to the amino acid-polyamine-organocation (APC) superfamily. Basic amino acid/polyamine antiporter (APA) (TC 2.A.3.2) family.</text>
</comment>
<dbReference type="RefSeq" id="WP_015238354.1">
    <property type="nucleotide sequence ID" value="NC_020283.1"/>
</dbReference>
<feature type="transmembrane region" description="Helical" evidence="9">
    <location>
        <begin position="451"/>
        <end position="472"/>
    </location>
</feature>
<evidence type="ECO:0000256" key="4">
    <source>
        <dbReference type="ARBA" id="ARBA00022475"/>
    </source>
</evidence>
<dbReference type="Gene3D" id="1.20.1740.10">
    <property type="entry name" value="Amino acid/polyamine transporter I"/>
    <property type="match status" value="1"/>
</dbReference>
<feature type="transmembrane region" description="Helical" evidence="9">
    <location>
        <begin position="9"/>
        <end position="29"/>
    </location>
</feature>
<dbReference type="AlphaFoldDB" id="M1L588"/>
<gene>
    <name evidence="10" type="ORF">CDEE_0830</name>
</gene>
<evidence type="ECO:0000256" key="7">
    <source>
        <dbReference type="ARBA" id="ARBA00022989"/>
    </source>
</evidence>